<dbReference type="InterPro" id="IPR003438">
    <property type="entry name" value="GDNF_rcpt"/>
</dbReference>
<dbReference type="GO" id="GO:0007399">
    <property type="term" value="P:nervous system development"/>
    <property type="evidence" value="ECO:0007669"/>
    <property type="project" value="TreeGrafter"/>
</dbReference>
<keyword evidence="4" id="KW-0732">Signal</keyword>
<keyword evidence="10" id="KW-1185">Reference proteome</keyword>
<keyword evidence="3" id="KW-1003">Cell membrane</keyword>
<organism evidence="10 11">
    <name type="scientific">Chanos chanos</name>
    <name type="common">Milkfish</name>
    <name type="synonym">Mugil chanos</name>
    <dbReference type="NCBI Taxonomy" id="29144"/>
    <lineage>
        <taxon>Eukaryota</taxon>
        <taxon>Metazoa</taxon>
        <taxon>Chordata</taxon>
        <taxon>Craniata</taxon>
        <taxon>Vertebrata</taxon>
        <taxon>Euteleostomi</taxon>
        <taxon>Actinopterygii</taxon>
        <taxon>Neopterygii</taxon>
        <taxon>Teleostei</taxon>
        <taxon>Ostariophysi</taxon>
        <taxon>Gonorynchiformes</taxon>
        <taxon>Chanidae</taxon>
        <taxon>Chanos</taxon>
    </lineage>
</organism>
<evidence type="ECO:0000256" key="5">
    <source>
        <dbReference type="ARBA" id="ARBA00023136"/>
    </source>
</evidence>
<sequence length="378" mass="42942">MCISISSRSPDCMNLTGSCVTHTDFCKNERTLLRSICDFTDGDCQIKGTNICNMIAQLLIHNSSMWRMCFCSGEEPCSTLQLLASQCFVHFGRVIKSRALQLGQIGMQLASMEGTLHTTNRSCVQEMMLCIQDEVCNRQLVPFVQACSGTPCNISECRQAMKKFYGALPLNVAEMLVFCDCELEDKDCQHVKTTLHSDTCGVQTEALTCLEILDECLGDDLCRQMFDAFLSKCFDTEEDPYFSSDAIDWLNVMDPNLFRGGEQECRTVFVATMGSILQHPCTCNGISSNYLYRCNVLLQTFQRSNFLRYWNKGNVQHLPPQVNDSRFGYLQLHDEFNRNRNRSFAHITDQLLYIFAYLFVVVVILLAVIIILHQQGYS</sequence>
<evidence type="ECO:0000256" key="4">
    <source>
        <dbReference type="ARBA" id="ARBA00022729"/>
    </source>
</evidence>
<dbReference type="PANTHER" id="PTHR10269">
    <property type="entry name" value="GDNF RECEPTOR ALPHA"/>
    <property type="match status" value="1"/>
</dbReference>
<accession>A0A6J2V8L4</accession>
<dbReference type="InParanoid" id="A0A6J2V8L4"/>
<keyword evidence="6" id="KW-0675">Receptor</keyword>
<dbReference type="AlphaFoldDB" id="A0A6J2V8L4"/>
<evidence type="ECO:0000256" key="6">
    <source>
        <dbReference type="ARBA" id="ARBA00023170"/>
    </source>
</evidence>
<comment type="subcellular location">
    <subcellularLocation>
        <location evidence="1">Cell membrane</location>
    </subcellularLocation>
</comment>
<evidence type="ECO:0000256" key="2">
    <source>
        <dbReference type="ARBA" id="ARBA00005961"/>
    </source>
</evidence>
<dbReference type="OrthoDB" id="8735237at2759"/>
<dbReference type="GO" id="GO:0007169">
    <property type="term" value="P:cell surface receptor protein tyrosine kinase signaling pathway"/>
    <property type="evidence" value="ECO:0007669"/>
    <property type="project" value="UniProtKB-ARBA"/>
</dbReference>
<feature type="domain" description="GDNF/GAS1" evidence="9">
    <location>
        <begin position="209"/>
        <end position="306"/>
    </location>
</feature>
<dbReference type="InterPro" id="IPR016017">
    <property type="entry name" value="GDNF/GAS1"/>
</dbReference>
<dbReference type="Proteomes" id="UP000504632">
    <property type="component" value="Chromosome 4"/>
</dbReference>
<feature type="transmembrane region" description="Helical" evidence="8">
    <location>
        <begin position="351"/>
        <end position="372"/>
    </location>
</feature>
<keyword evidence="8" id="KW-0812">Transmembrane</keyword>
<dbReference type="GO" id="GO:0038023">
    <property type="term" value="F:signaling receptor activity"/>
    <property type="evidence" value="ECO:0007669"/>
    <property type="project" value="InterPro"/>
</dbReference>
<dbReference type="SUPFAM" id="SSF110035">
    <property type="entry name" value="GDNF receptor-like"/>
    <property type="match status" value="2"/>
</dbReference>
<dbReference type="PANTHER" id="PTHR10269:SF1">
    <property type="entry name" value="GDNF FAMILY RECEPTOR ALPHA-LIKE"/>
    <property type="match status" value="1"/>
</dbReference>
<evidence type="ECO:0000256" key="3">
    <source>
        <dbReference type="ARBA" id="ARBA00022475"/>
    </source>
</evidence>
<evidence type="ECO:0000313" key="11">
    <source>
        <dbReference type="RefSeq" id="XP_030628108.1"/>
    </source>
</evidence>
<dbReference type="GeneID" id="115810321"/>
<evidence type="ECO:0000256" key="8">
    <source>
        <dbReference type="SAM" id="Phobius"/>
    </source>
</evidence>
<protein>
    <submittedName>
        <fullName evidence="11">GDNF family receptor alpha-like</fullName>
    </submittedName>
</protein>
<dbReference type="CTD" id="389400"/>
<reference evidence="11" key="1">
    <citation type="submission" date="2025-08" db="UniProtKB">
        <authorList>
            <consortium name="RefSeq"/>
        </authorList>
    </citation>
    <scope>IDENTIFICATION</scope>
</reference>
<gene>
    <name evidence="11" type="primary">gfral</name>
</gene>
<dbReference type="InterPro" id="IPR037193">
    <property type="entry name" value="GDNF_alpha"/>
</dbReference>
<keyword evidence="7" id="KW-0325">Glycoprotein</keyword>
<evidence type="ECO:0000259" key="9">
    <source>
        <dbReference type="SMART" id="SM00907"/>
    </source>
</evidence>
<dbReference type="RefSeq" id="XP_030628108.1">
    <property type="nucleotide sequence ID" value="XM_030772248.1"/>
</dbReference>
<dbReference type="GO" id="GO:0043235">
    <property type="term" value="C:receptor complex"/>
    <property type="evidence" value="ECO:0007669"/>
    <property type="project" value="TreeGrafter"/>
</dbReference>
<proteinExistence type="inferred from homology"/>
<keyword evidence="8" id="KW-1133">Transmembrane helix</keyword>
<dbReference type="GO" id="GO:0009897">
    <property type="term" value="C:external side of plasma membrane"/>
    <property type="evidence" value="ECO:0007669"/>
    <property type="project" value="TreeGrafter"/>
</dbReference>
<keyword evidence="5 8" id="KW-0472">Membrane</keyword>
<name>A0A6J2V8L4_CHACN</name>
<comment type="similarity">
    <text evidence="2">Belongs to the GDNFR family.</text>
</comment>
<dbReference type="SMART" id="SM00907">
    <property type="entry name" value="GDNF"/>
    <property type="match status" value="2"/>
</dbReference>
<evidence type="ECO:0000256" key="7">
    <source>
        <dbReference type="ARBA" id="ARBA00023180"/>
    </source>
</evidence>
<feature type="domain" description="GDNF/GAS1" evidence="9">
    <location>
        <begin position="123"/>
        <end position="200"/>
    </location>
</feature>
<dbReference type="Pfam" id="PF02351">
    <property type="entry name" value="GDNF"/>
    <property type="match status" value="2"/>
</dbReference>
<evidence type="ECO:0000256" key="1">
    <source>
        <dbReference type="ARBA" id="ARBA00004236"/>
    </source>
</evidence>
<evidence type="ECO:0000313" key="10">
    <source>
        <dbReference type="Proteomes" id="UP000504632"/>
    </source>
</evidence>